<keyword evidence="3" id="KW-1003">Cell membrane</keyword>
<dbReference type="InterPro" id="IPR000390">
    <property type="entry name" value="Small_drug/metabolite_transptr"/>
</dbReference>
<protein>
    <submittedName>
        <fullName evidence="9">Multidrug efflux SMR transporter</fullName>
    </submittedName>
</protein>
<proteinExistence type="inferred from homology"/>
<evidence type="ECO:0000256" key="4">
    <source>
        <dbReference type="ARBA" id="ARBA00022692"/>
    </source>
</evidence>
<organism evidence="9 10">
    <name type="scientific">Fodinisporobacter ferrooxydans</name>
    <dbReference type="NCBI Taxonomy" id="2901836"/>
    <lineage>
        <taxon>Bacteria</taxon>
        <taxon>Bacillati</taxon>
        <taxon>Bacillota</taxon>
        <taxon>Bacilli</taxon>
        <taxon>Bacillales</taxon>
        <taxon>Alicyclobacillaceae</taxon>
        <taxon>Fodinisporobacter</taxon>
    </lineage>
</organism>
<evidence type="ECO:0000313" key="9">
    <source>
        <dbReference type="EMBL" id="UOF91642.1"/>
    </source>
</evidence>
<evidence type="ECO:0000256" key="7">
    <source>
        <dbReference type="RuleBase" id="RU003942"/>
    </source>
</evidence>
<keyword evidence="6 8" id="KW-0472">Membrane</keyword>
<evidence type="ECO:0000256" key="8">
    <source>
        <dbReference type="SAM" id="Phobius"/>
    </source>
</evidence>
<dbReference type="InterPro" id="IPR037185">
    <property type="entry name" value="EmrE-like"/>
</dbReference>
<dbReference type="RefSeq" id="WP_347438337.1">
    <property type="nucleotide sequence ID" value="NZ_CP089291.1"/>
</dbReference>
<dbReference type="PANTHER" id="PTHR30561:SF1">
    <property type="entry name" value="MULTIDRUG TRANSPORTER EMRE"/>
    <property type="match status" value="1"/>
</dbReference>
<accession>A0ABY4CQD1</accession>
<evidence type="ECO:0000256" key="1">
    <source>
        <dbReference type="ARBA" id="ARBA00004651"/>
    </source>
</evidence>
<comment type="subcellular location">
    <subcellularLocation>
        <location evidence="1 7">Cell membrane</location>
        <topology evidence="1 7">Multi-pass membrane protein</topology>
    </subcellularLocation>
</comment>
<dbReference type="EMBL" id="CP089291">
    <property type="protein sequence ID" value="UOF91642.1"/>
    <property type="molecule type" value="Genomic_DNA"/>
</dbReference>
<keyword evidence="4 7" id="KW-0812">Transmembrane</keyword>
<keyword evidence="2" id="KW-0813">Transport</keyword>
<evidence type="ECO:0000256" key="3">
    <source>
        <dbReference type="ARBA" id="ARBA00022475"/>
    </source>
</evidence>
<evidence type="ECO:0000256" key="2">
    <source>
        <dbReference type="ARBA" id="ARBA00022448"/>
    </source>
</evidence>
<evidence type="ECO:0000256" key="6">
    <source>
        <dbReference type="ARBA" id="ARBA00023136"/>
    </source>
</evidence>
<reference evidence="9" key="1">
    <citation type="submission" date="2021-12" db="EMBL/GenBank/DDBJ databases">
        <title>Alicyclobacillaceae gen. nov., sp. nov., isolated from chalcocite enrichment system.</title>
        <authorList>
            <person name="Jiang Z."/>
        </authorList>
    </citation>
    <scope>NUCLEOTIDE SEQUENCE</scope>
    <source>
        <strain evidence="9">MYW30-H2</strain>
    </source>
</reference>
<name>A0ABY4CQD1_9BACL</name>
<dbReference type="Gene3D" id="1.10.3730.20">
    <property type="match status" value="1"/>
</dbReference>
<feature type="transmembrane region" description="Helical" evidence="8">
    <location>
        <begin position="29"/>
        <end position="50"/>
    </location>
</feature>
<dbReference type="PANTHER" id="PTHR30561">
    <property type="entry name" value="SMR FAMILY PROTON-DEPENDENT DRUG EFFLUX TRANSPORTER SUGE"/>
    <property type="match status" value="1"/>
</dbReference>
<feature type="transmembrane region" description="Helical" evidence="8">
    <location>
        <begin position="57"/>
        <end position="78"/>
    </location>
</feature>
<sequence>MGWLLLLIAILFEVSGTIAMKLSNGFTRIIPAFYMFGCYILSFTILTFALKRLEVGVAYAVWSGIGTALIGTIGMVVFHESVNPLKIISILVIILGVVCLNISSTMH</sequence>
<keyword evidence="5 8" id="KW-1133">Transmembrane helix</keyword>
<feature type="transmembrane region" description="Helical" evidence="8">
    <location>
        <begin position="84"/>
        <end position="103"/>
    </location>
</feature>
<dbReference type="InterPro" id="IPR045324">
    <property type="entry name" value="Small_multidrug_res"/>
</dbReference>
<evidence type="ECO:0000256" key="5">
    <source>
        <dbReference type="ARBA" id="ARBA00022989"/>
    </source>
</evidence>
<gene>
    <name evidence="9" type="ORF">LSG31_05175</name>
</gene>
<dbReference type="Pfam" id="PF00893">
    <property type="entry name" value="Multi_Drug_Res"/>
    <property type="match status" value="1"/>
</dbReference>
<dbReference type="SUPFAM" id="SSF103481">
    <property type="entry name" value="Multidrug resistance efflux transporter EmrE"/>
    <property type="match status" value="1"/>
</dbReference>
<dbReference type="Proteomes" id="UP000830167">
    <property type="component" value="Chromosome"/>
</dbReference>
<keyword evidence="10" id="KW-1185">Reference proteome</keyword>
<comment type="similarity">
    <text evidence="7">Belongs to the drug/metabolite transporter (DMT) superfamily. Small multidrug resistance (SMR) (TC 2.A.7.1) family.</text>
</comment>
<evidence type="ECO:0000313" key="10">
    <source>
        <dbReference type="Proteomes" id="UP000830167"/>
    </source>
</evidence>